<sequence>MRSRQPDPAATDAGHGPHDPVIAVARRRLDELSTVRSPVDGFRTAVKDLVVVASPFRGGTTLLTELLRGAPDLLHFQAEMQPVLRIAGWTYPDNGADSERIAGLTGDVPFLERELGSDVGNPVGDWDDIDWSRYAQDVLWRWIVQWPALPLTLAEVEDMLAKALGDQEADGPGRGGDPARSVGLALLKMLAARYQEVNPHYADVSAAEIAGILPDLPRPYGPHGDTVIEFAPLAVPKPWRRASPQDVASRTVVTKTPVNVYKMDALRAFFPEARIRVIHLTRNPGAAISSYREAWLSPWFFNARVNTPLDIAGYTEPDRPWSRDWWKLDFPPRWQDLTRATLEEVSAAQWCASHTAIFEFLARNKDIDVLRLTYEDLIGTESERTRAIDDLADWLGTDRSHFLGPAVRGLTPMNAITLPRRAKWYRNHEVLRPVLNSEAVLSLAAEMGYPPDMTTWP</sequence>
<name>A0A917XN05_9ACTN</name>
<organism evidence="1 2">
    <name type="scientific">Streptomyces fuscichromogenes</name>
    <dbReference type="NCBI Taxonomy" id="1324013"/>
    <lineage>
        <taxon>Bacteria</taxon>
        <taxon>Bacillati</taxon>
        <taxon>Actinomycetota</taxon>
        <taxon>Actinomycetes</taxon>
        <taxon>Kitasatosporales</taxon>
        <taxon>Streptomycetaceae</taxon>
        <taxon>Streptomyces</taxon>
    </lineage>
</organism>
<proteinExistence type="predicted"/>
<dbReference type="Gene3D" id="3.40.50.300">
    <property type="entry name" value="P-loop containing nucleotide triphosphate hydrolases"/>
    <property type="match status" value="1"/>
</dbReference>
<dbReference type="Pfam" id="PF13469">
    <property type="entry name" value="Sulfotransfer_3"/>
    <property type="match status" value="1"/>
</dbReference>
<dbReference type="SUPFAM" id="SSF52540">
    <property type="entry name" value="P-loop containing nucleoside triphosphate hydrolases"/>
    <property type="match status" value="1"/>
</dbReference>
<comment type="caution">
    <text evidence="1">The sequence shown here is derived from an EMBL/GenBank/DDBJ whole genome shotgun (WGS) entry which is preliminary data.</text>
</comment>
<dbReference type="Proteomes" id="UP000653411">
    <property type="component" value="Unassembled WGS sequence"/>
</dbReference>
<gene>
    <name evidence="1" type="ORF">GCM10011578_091980</name>
</gene>
<dbReference type="RefSeq" id="WP_189268925.1">
    <property type="nucleotide sequence ID" value="NZ_BMML01000037.1"/>
</dbReference>
<dbReference type="InterPro" id="IPR027417">
    <property type="entry name" value="P-loop_NTPase"/>
</dbReference>
<evidence type="ECO:0000313" key="1">
    <source>
        <dbReference type="EMBL" id="GGN42551.1"/>
    </source>
</evidence>
<accession>A0A917XN05</accession>
<keyword evidence="2" id="KW-1185">Reference proteome</keyword>
<dbReference type="EMBL" id="BMML01000037">
    <property type="protein sequence ID" value="GGN42551.1"/>
    <property type="molecule type" value="Genomic_DNA"/>
</dbReference>
<evidence type="ECO:0008006" key="3">
    <source>
        <dbReference type="Google" id="ProtNLM"/>
    </source>
</evidence>
<dbReference type="AlphaFoldDB" id="A0A917XN05"/>
<evidence type="ECO:0000313" key="2">
    <source>
        <dbReference type="Proteomes" id="UP000653411"/>
    </source>
</evidence>
<reference evidence="1" key="1">
    <citation type="journal article" date="2014" name="Int. J. Syst. Evol. Microbiol.">
        <title>Complete genome sequence of Corynebacterium casei LMG S-19264T (=DSM 44701T), isolated from a smear-ripened cheese.</title>
        <authorList>
            <consortium name="US DOE Joint Genome Institute (JGI-PGF)"/>
            <person name="Walter F."/>
            <person name="Albersmeier A."/>
            <person name="Kalinowski J."/>
            <person name="Ruckert C."/>
        </authorList>
    </citation>
    <scope>NUCLEOTIDE SEQUENCE</scope>
    <source>
        <strain evidence="1">CGMCC 4.7110</strain>
    </source>
</reference>
<reference evidence="1" key="2">
    <citation type="submission" date="2020-09" db="EMBL/GenBank/DDBJ databases">
        <authorList>
            <person name="Sun Q."/>
            <person name="Zhou Y."/>
        </authorList>
    </citation>
    <scope>NUCLEOTIDE SEQUENCE</scope>
    <source>
        <strain evidence="1">CGMCC 4.7110</strain>
    </source>
</reference>
<protein>
    <recommendedName>
        <fullName evidence="3">Sulfotransferase</fullName>
    </recommendedName>
</protein>